<evidence type="ECO:0000256" key="1">
    <source>
        <dbReference type="SAM" id="MobiDB-lite"/>
    </source>
</evidence>
<dbReference type="GeneID" id="112457935"/>
<evidence type="ECO:0000259" key="2">
    <source>
        <dbReference type="SMART" id="SM00343"/>
    </source>
</evidence>
<evidence type="ECO:0000313" key="3">
    <source>
        <dbReference type="Proteomes" id="UP000504618"/>
    </source>
</evidence>
<dbReference type="OrthoDB" id="7695494at2759"/>
<name>A0A6J1Q5T5_9HYME</name>
<dbReference type="AlphaFoldDB" id="A0A6J1Q5T5"/>
<dbReference type="Pfam" id="PF05380">
    <property type="entry name" value="Peptidase_A17"/>
    <property type="match status" value="1"/>
</dbReference>
<dbReference type="InterPro" id="IPR008042">
    <property type="entry name" value="Retrotrans_Pao"/>
</dbReference>
<dbReference type="InterPro" id="IPR001878">
    <property type="entry name" value="Znf_CCHC"/>
</dbReference>
<dbReference type="Pfam" id="PF17921">
    <property type="entry name" value="Integrase_H2C2"/>
    <property type="match status" value="1"/>
</dbReference>
<dbReference type="GO" id="GO:0003676">
    <property type="term" value="F:nucleic acid binding"/>
    <property type="evidence" value="ECO:0007669"/>
    <property type="project" value="InterPro"/>
</dbReference>
<proteinExistence type="predicted"/>
<dbReference type="SMART" id="SM00343">
    <property type="entry name" value="ZnF_C2HC"/>
    <property type="match status" value="2"/>
</dbReference>
<dbReference type="GO" id="GO:0071897">
    <property type="term" value="P:DNA biosynthetic process"/>
    <property type="evidence" value="ECO:0007669"/>
    <property type="project" value="UniProtKB-ARBA"/>
</dbReference>
<dbReference type="SUPFAM" id="SSF56672">
    <property type="entry name" value="DNA/RNA polymerases"/>
    <property type="match status" value="1"/>
</dbReference>
<reference evidence="4" key="1">
    <citation type="submission" date="2025-08" db="UniProtKB">
        <authorList>
            <consortium name="RefSeq"/>
        </authorList>
    </citation>
    <scope>IDENTIFICATION</scope>
    <source>
        <tissue evidence="4">Whole body</tissue>
    </source>
</reference>
<accession>A0A6J1Q5T5</accession>
<dbReference type="GO" id="GO:0008270">
    <property type="term" value="F:zinc ion binding"/>
    <property type="evidence" value="ECO:0007669"/>
    <property type="project" value="InterPro"/>
</dbReference>
<keyword evidence="3" id="KW-1185">Reference proteome</keyword>
<dbReference type="InterPro" id="IPR043502">
    <property type="entry name" value="DNA/RNA_pol_sf"/>
</dbReference>
<feature type="domain" description="CCHC-type" evidence="2">
    <location>
        <begin position="119"/>
        <end position="135"/>
    </location>
</feature>
<dbReference type="PANTHER" id="PTHR47331:SF5">
    <property type="entry name" value="RIBONUCLEASE H"/>
    <property type="match status" value="1"/>
</dbReference>
<evidence type="ECO:0000313" key="4">
    <source>
        <dbReference type="RefSeq" id="XP_024877038.1"/>
    </source>
</evidence>
<dbReference type="RefSeq" id="XP_024877038.1">
    <property type="nucleotide sequence ID" value="XM_025021270.1"/>
</dbReference>
<gene>
    <name evidence="4" type="primary">LOC112457935</name>
</gene>
<protein>
    <submittedName>
        <fullName evidence="4">Uncharacterized protein LOC112457935</fullName>
    </submittedName>
</protein>
<dbReference type="Pfam" id="PF03564">
    <property type="entry name" value="DUF1759"/>
    <property type="match status" value="1"/>
</dbReference>
<sequence length="1072" mass="121842">MQKESGNQLRQTLDGILRHIRALESLRANTWDTIINHLMIAKFDSATRREWRSHIKDKEDITVASLTEFLEERCSIIEPETSRSVLGKPQGNKSMSQQRKVDGSTAFASTSKENRSMRKCTFCDEESHMMYACNKFKSLTVPQRISAVNERKLCRNCLRPNHFAQDCQSSACKNCNAKHNTLLHPSGHAEKVANSEIANASSVSVGNAKQQDSSVNCNSVSFPVQSRVLLSTARVWIHDASGNAHECRKTHLGWVVSGDVALGDPPRSYICCFSSEATLHNQIKKFWKIEEVEHKAVMSSDDEICERHFMETHWRDDTGRFTVSLPFKGNPSELGESRSYALKLFHKLEQRLEKNAKLREDYVKFMNECIELNHMSVINSEQEEPVAVYYIPHHPVVNHEGGKLRVVFNASAKTSSGKSLNDILRVGPNIQQTLFAIVLRFRQHLYVITADIVKMYRQVNLQEDQRHLQRILWRPSIDGPILDHLLLTIIYGNAASAFQAIRSLHQAAHNARKSYPAASQIIIRDFYVDDLLTGCNDLDELRALKDELILVLRAACFELFKWKSNEPTLVEEGAKDFTIIAEEGHQAKTLGLGWTPSKDTFQYRVTAHNTNSRVTKRIVLSTVSQIFDPLGLVGPAIIKAKILLQKLWQLNLEWDESLPINLHTEWTAYVQELSSINDISIPRVIVCKDPVRIELHGFSDASESAYGACIYLRSVDATGNVTIRLVCAKFKVAPLKTLCVARLELLAALLLSKLADSTTQALTIPLPDRFYWCDSEIVLAWIHGEPHIRKAFVANRLTEIHQLTSQEQWRHVRSENNAADVISRGIRPSQLKNLRLWWHGSQWLQHPEDYINLPTPKPNGEVPETKKSTVLATQVIETNDILKKFSSLSKLKRVIAYCLRWKERPEPSQTQQMWPLTVRELDRAMAAILRMVQAERFGRKVLDLQAEQRVRHDSALITLHPFLDSDNLIRVGGRLRNAPVSYSRRYPVVLPSNHPVTTLIIRNAHYKLLHAGAQALLSNLQESFWILSAKSAVRKVLHKCIVCFRSRPVSAQHVMGDLPESDSQACVLQRRD</sequence>
<organism evidence="3 4">
    <name type="scientific">Temnothorax curvispinosus</name>
    <dbReference type="NCBI Taxonomy" id="300111"/>
    <lineage>
        <taxon>Eukaryota</taxon>
        <taxon>Metazoa</taxon>
        <taxon>Ecdysozoa</taxon>
        <taxon>Arthropoda</taxon>
        <taxon>Hexapoda</taxon>
        <taxon>Insecta</taxon>
        <taxon>Pterygota</taxon>
        <taxon>Neoptera</taxon>
        <taxon>Endopterygota</taxon>
        <taxon>Hymenoptera</taxon>
        <taxon>Apocrita</taxon>
        <taxon>Aculeata</taxon>
        <taxon>Formicoidea</taxon>
        <taxon>Formicidae</taxon>
        <taxon>Myrmicinae</taxon>
        <taxon>Temnothorax</taxon>
    </lineage>
</organism>
<feature type="region of interest" description="Disordered" evidence="1">
    <location>
        <begin position="81"/>
        <end position="108"/>
    </location>
</feature>
<dbReference type="PANTHER" id="PTHR47331">
    <property type="entry name" value="PHD-TYPE DOMAIN-CONTAINING PROTEIN"/>
    <property type="match status" value="1"/>
</dbReference>
<dbReference type="Proteomes" id="UP000504618">
    <property type="component" value="Unplaced"/>
</dbReference>
<dbReference type="InterPro" id="IPR005312">
    <property type="entry name" value="DUF1759"/>
</dbReference>
<feature type="domain" description="CCHC-type" evidence="2">
    <location>
        <begin position="153"/>
        <end position="169"/>
    </location>
</feature>
<dbReference type="InterPro" id="IPR041588">
    <property type="entry name" value="Integrase_H2C2"/>
</dbReference>